<dbReference type="Gene3D" id="3.40.50.150">
    <property type="entry name" value="Vaccinia Virus protein VP39"/>
    <property type="match status" value="1"/>
</dbReference>
<accession>A0A6M3KBL9</accession>
<dbReference type="PANTHER" id="PTHR37909">
    <property type="entry name" value="S-ADENOSYL-L-METHIONINE-DEPENDENT METHYLTRANSFERASES SUPERFAMILY PROTEIN"/>
    <property type="match status" value="1"/>
</dbReference>
<sequence length="505" mass="58415">MTELYIDEPCVVSFCIFEIGWFLQRWQGRLRFLKREKYQDRKFVLFMNPHLHPFVNDFVAYTIDLPDWFKELKLETDCYESPPIGSPPGSLTPPDIYAKLIQSIRQFYNRDKAIEIWPPRGCNYIVENKEQVFSRYGTNESVTSDRPIICVFPRGRTRAADRNVPEFVWRELVDKLKETFFVVLGGTPGGSFLVDYKSEHVLNLIKYNEEDKTDKIIMFLSHAVCSISSQSGPTHISLLCGCPSHVIGHEMKRHAKDENRFNTPTSFRYVTDYRAIDADTIISDISLFIKRLLEIDSTLSHGRDTVYTTLRPALRSLIGKPELVGAEIGVFTGRNSESMLNSLDIKKLYLIDPYRDNVAGFTKEETIDTIKIEAHNRLDKYSDKTVWIQKKSEDAVSDIKEDLDFVYIDGNHRYEYVKKDIEFYAAKVKDGGLVAGHDFDTENDGNGVQRAVKEYAETNYFSAYSAEDIEDPKTHDWWLIKESIFDNISNENSMIIVKLIQDRLE</sequence>
<dbReference type="SUPFAM" id="SSF53335">
    <property type="entry name" value="S-adenosyl-L-methionine-dependent methyltransferases"/>
    <property type="match status" value="1"/>
</dbReference>
<organism evidence="1">
    <name type="scientific">viral metagenome</name>
    <dbReference type="NCBI Taxonomy" id="1070528"/>
    <lineage>
        <taxon>unclassified sequences</taxon>
        <taxon>metagenomes</taxon>
        <taxon>organismal metagenomes</taxon>
    </lineage>
</organism>
<dbReference type="GO" id="GO:0008168">
    <property type="term" value="F:methyltransferase activity"/>
    <property type="evidence" value="ECO:0007669"/>
    <property type="project" value="UniProtKB-KW"/>
</dbReference>
<reference evidence="1" key="1">
    <citation type="submission" date="2020-03" db="EMBL/GenBank/DDBJ databases">
        <title>The deep terrestrial virosphere.</title>
        <authorList>
            <person name="Holmfeldt K."/>
            <person name="Nilsson E."/>
            <person name="Simone D."/>
            <person name="Lopez-Fernandez M."/>
            <person name="Wu X."/>
            <person name="de Brujin I."/>
            <person name="Lundin D."/>
            <person name="Andersson A."/>
            <person name="Bertilsson S."/>
            <person name="Dopson M."/>
        </authorList>
    </citation>
    <scope>NUCLEOTIDE SEQUENCE</scope>
    <source>
        <strain evidence="1">MM415A00922</strain>
    </source>
</reference>
<dbReference type="EMBL" id="MT142374">
    <property type="protein sequence ID" value="QJA79250.1"/>
    <property type="molecule type" value="Genomic_DNA"/>
</dbReference>
<protein>
    <submittedName>
        <fullName evidence="1">Putative methyltransferase</fullName>
    </submittedName>
</protein>
<gene>
    <name evidence="1" type="ORF">MM415A00922_0001</name>
</gene>
<proteinExistence type="predicted"/>
<dbReference type="Pfam" id="PF13578">
    <property type="entry name" value="Methyltransf_24"/>
    <property type="match status" value="1"/>
</dbReference>
<keyword evidence="1" id="KW-0808">Transferase</keyword>
<name>A0A6M3KBL9_9ZZZZ</name>
<dbReference type="GO" id="GO:0032259">
    <property type="term" value="P:methylation"/>
    <property type="evidence" value="ECO:0007669"/>
    <property type="project" value="UniProtKB-KW"/>
</dbReference>
<evidence type="ECO:0000313" key="1">
    <source>
        <dbReference type="EMBL" id="QJA79250.1"/>
    </source>
</evidence>
<dbReference type="SUPFAM" id="SSF53756">
    <property type="entry name" value="UDP-Glycosyltransferase/glycogen phosphorylase"/>
    <property type="match status" value="1"/>
</dbReference>
<keyword evidence="1" id="KW-0489">Methyltransferase</keyword>
<dbReference type="InterPro" id="IPR029063">
    <property type="entry name" value="SAM-dependent_MTases_sf"/>
</dbReference>
<dbReference type="AlphaFoldDB" id="A0A6M3KBL9"/>
<dbReference type="Gene3D" id="3.40.50.2000">
    <property type="entry name" value="Glycogen Phosphorylase B"/>
    <property type="match status" value="1"/>
</dbReference>
<dbReference type="PANTHER" id="PTHR37909:SF1">
    <property type="entry name" value="S-ADENOSYL-L-METHIONINE-DEPENDENT METHYLTRANSFERASES SUPERFAMILY PROTEIN"/>
    <property type="match status" value="1"/>
</dbReference>